<dbReference type="InterPro" id="IPR048647">
    <property type="entry name" value="RlmA_N"/>
</dbReference>
<evidence type="ECO:0000313" key="5">
    <source>
        <dbReference type="EMBL" id="MBA4493841.1"/>
    </source>
</evidence>
<evidence type="ECO:0000256" key="1">
    <source>
        <dbReference type="PIRSR" id="PIRSR018249-1"/>
    </source>
</evidence>
<dbReference type="Pfam" id="PF21302">
    <property type="entry name" value="Zn_ribbon_RlmA"/>
    <property type="match status" value="1"/>
</dbReference>
<feature type="binding site" evidence="2">
    <location>
        <position position="203"/>
    </location>
    <ligand>
        <name>S-adenosyl-L-methionine</name>
        <dbReference type="ChEBI" id="CHEBI:59789"/>
    </ligand>
</feature>
<comment type="caution">
    <text evidence="5">The sequence shown here is derived from an EMBL/GenBank/DDBJ whole genome shotgun (WGS) entry which is preliminary data.</text>
</comment>
<gene>
    <name evidence="5" type="ORF">H1191_05920</name>
</gene>
<feature type="binding site" evidence="1">
    <location>
        <position position="37"/>
    </location>
    <ligand>
        <name>Zn(2+)</name>
        <dbReference type="ChEBI" id="CHEBI:29105"/>
    </ligand>
</feature>
<protein>
    <submittedName>
        <fullName evidence="5">Methyltransferase domain-containing protein</fullName>
    </submittedName>
</protein>
<name>A0A7W1WQ48_9BACL</name>
<dbReference type="PANTHER" id="PTHR43460:SF1">
    <property type="entry name" value="METHYLTRANSFERASE TYPE 11 DOMAIN-CONTAINING PROTEIN"/>
    <property type="match status" value="1"/>
</dbReference>
<dbReference type="GO" id="GO:0046872">
    <property type="term" value="F:metal ion binding"/>
    <property type="evidence" value="ECO:0007669"/>
    <property type="project" value="UniProtKB-KW"/>
</dbReference>
<dbReference type="GO" id="GO:0008168">
    <property type="term" value="F:methyltransferase activity"/>
    <property type="evidence" value="ECO:0007669"/>
    <property type="project" value="UniProtKB-KW"/>
</dbReference>
<dbReference type="AlphaFoldDB" id="A0A7W1WQ48"/>
<evidence type="ECO:0000256" key="2">
    <source>
        <dbReference type="PIRSR" id="PIRSR018249-2"/>
    </source>
</evidence>
<feature type="binding site" evidence="2">
    <location>
        <begin position="112"/>
        <end position="113"/>
    </location>
    <ligand>
        <name>S-adenosyl-L-methionine</name>
        <dbReference type="ChEBI" id="CHEBI:59789"/>
    </ligand>
</feature>
<dbReference type="RefSeq" id="WP_181751085.1">
    <property type="nucleotide sequence ID" value="NZ_JACEIQ010000004.1"/>
</dbReference>
<feature type="domain" description="Methyltransferase" evidence="3">
    <location>
        <begin position="105"/>
        <end position="181"/>
    </location>
</feature>
<evidence type="ECO:0000259" key="3">
    <source>
        <dbReference type="Pfam" id="PF13649"/>
    </source>
</evidence>
<dbReference type="EMBL" id="JACEIQ010000004">
    <property type="protein sequence ID" value="MBA4493841.1"/>
    <property type="molecule type" value="Genomic_DNA"/>
</dbReference>
<dbReference type="Gene3D" id="3.40.50.150">
    <property type="entry name" value="Vaccinia Virus protein VP39"/>
    <property type="match status" value="1"/>
</dbReference>
<dbReference type="PANTHER" id="PTHR43460">
    <property type="entry name" value="METHYLTRANSFERASE"/>
    <property type="match status" value="1"/>
</dbReference>
<dbReference type="Proteomes" id="UP000535491">
    <property type="component" value="Unassembled WGS sequence"/>
</dbReference>
<feature type="domain" description="23S rRNA (guanine(745)-N(1))-methyltransferase N-terminal" evidence="4">
    <location>
        <begin position="18"/>
        <end position="59"/>
    </location>
</feature>
<keyword evidence="5" id="KW-0489">Methyltransferase</keyword>
<dbReference type="CDD" id="cd02440">
    <property type="entry name" value="AdoMet_MTases"/>
    <property type="match status" value="1"/>
</dbReference>
<dbReference type="InterPro" id="IPR052939">
    <property type="entry name" value="23S_rRNA_MeTrnsfrase_RlmA"/>
</dbReference>
<evidence type="ECO:0000313" key="6">
    <source>
        <dbReference type="Proteomes" id="UP000535491"/>
    </source>
</evidence>
<proteinExistence type="predicted"/>
<dbReference type="PIRSF" id="PIRSF018249">
    <property type="entry name" value="MyrA_prd"/>
    <property type="match status" value="1"/>
</dbReference>
<keyword evidence="1" id="KW-0862">Zinc</keyword>
<dbReference type="GO" id="GO:0032259">
    <property type="term" value="P:methylation"/>
    <property type="evidence" value="ECO:0007669"/>
    <property type="project" value="UniProtKB-KW"/>
</dbReference>
<dbReference type="Pfam" id="PF13649">
    <property type="entry name" value="Methyltransf_25"/>
    <property type="match status" value="1"/>
</dbReference>
<organism evidence="5 6">
    <name type="scientific">Paenactinomyces guangxiensis</name>
    <dbReference type="NCBI Taxonomy" id="1490290"/>
    <lineage>
        <taxon>Bacteria</taxon>
        <taxon>Bacillati</taxon>
        <taxon>Bacillota</taxon>
        <taxon>Bacilli</taxon>
        <taxon>Bacillales</taxon>
        <taxon>Thermoactinomycetaceae</taxon>
        <taxon>Paenactinomyces</taxon>
    </lineage>
</organism>
<keyword evidence="2" id="KW-0949">S-adenosyl-L-methionine</keyword>
<reference evidence="5 6" key="1">
    <citation type="submission" date="2020-07" db="EMBL/GenBank/DDBJ databases">
        <authorList>
            <person name="Feng H."/>
        </authorList>
    </citation>
    <scope>NUCLEOTIDE SEQUENCE [LARGE SCALE GENOMIC DNA]</scope>
    <source>
        <strain evidence="6">s-10</strain>
    </source>
</reference>
<sequence>MKKIELAKCVIRKHSNIFMCLLCGATMNMNQSYSLICLNRHCFDLSKYGYIHLLPNPVKPAKYDKKLFESRHVICRSGFFAGMTREIAHIVRNEIMNAKPKRIHILDVGCGEGSHLADLAKNLSSAGSEILGVGTDISKDAVRIASREYPGLIWCVSDLARSPFRDRQFDVILSIFSPANYSEFARMLDDEGVLIKVVPGRNYLKELRKIFYGQTGRQTYSNEHVVTHFSKHYNLIYTQQLQYEKRLDLSELNHLIHMTPLSWGKTEETMQKVLQSNISSATIDVIVLVGKKRLH</sequence>
<accession>A0A7W1WQ48</accession>
<dbReference type="SUPFAM" id="SSF53335">
    <property type="entry name" value="S-adenosyl-L-methionine-dependent methyltransferases"/>
    <property type="match status" value="1"/>
</dbReference>
<evidence type="ECO:0000259" key="4">
    <source>
        <dbReference type="Pfam" id="PF21302"/>
    </source>
</evidence>
<dbReference type="InterPro" id="IPR041698">
    <property type="entry name" value="Methyltransf_25"/>
</dbReference>
<feature type="binding site" evidence="1">
    <location>
        <position position="41"/>
    </location>
    <ligand>
        <name>Zn(2+)</name>
        <dbReference type="ChEBI" id="CHEBI:29105"/>
    </ligand>
</feature>
<keyword evidence="1" id="KW-0479">Metal-binding</keyword>
<keyword evidence="5" id="KW-0808">Transferase</keyword>
<dbReference type="InterPro" id="IPR016718">
    <property type="entry name" value="rRNA_m1G-MeTrfase_A_prd"/>
</dbReference>
<feature type="binding site" evidence="2">
    <location>
        <position position="80"/>
    </location>
    <ligand>
        <name>S-adenosyl-L-methionine</name>
        <dbReference type="ChEBI" id="CHEBI:59789"/>
    </ligand>
</feature>
<dbReference type="InterPro" id="IPR029063">
    <property type="entry name" value="SAM-dependent_MTases_sf"/>
</dbReference>
<keyword evidence="6" id="KW-1185">Reference proteome</keyword>